<evidence type="ECO:0000313" key="1">
    <source>
        <dbReference type="EMBL" id="CAE7482115.1"/>
    </source>
</evidence>
<dbReference type="Proteomes" id="UP000649617">
    <property type="component" value="Unassembled WGS sequence"/>
</dbReference>
<protein>
    <recommendedName>
        <fullName evidence="3">ATPase AAA-type core domain-containing protein</fullName>
    </recommendedName>
</protein>
<reference evidence="1" key="1">
    <citation type="submission" date="2021-02" db="EMBL/GenBank/DDBJ databases">
        <authorList>
            <person name="Dougan E. K."/>
            <person name="Rhodes N."/>
            <person name="Thang M."/>
            <person name="Chan C."/>
        </authorList>
    </citation>
    <scope>NUCLEOTIDE SEQUENCE</scope>
</reference>
<gene>
    <name evidence="1" type="ORF">SPIL2461_LOCUS12315</name>
</gene>
<feature type="non-terminal residue" evidence="1">
    <location>
        <position position="224"/>
    </location>
</feature>
<evidence type="ECO:0008006" key="3">
    <source>
        <dbReference type="Google" id="ProtNLM"/>
    </source>
</evidence>
<comment type="caution">
    <text evidence="1">The sequence shown here is derived from an EMBL/GenBank/DDBJ whole genome shotgun (WGS) entry which is preliminary data.</text>
</comment>
<accession>A0A812SHW0</accession>
<dbReference type="AlphaFoldDB" id="A0A812SHW0"/>
<sequence length="224" mass="24777">VVAPAAATPIAAGVKALIDSFTSSEREQTLLELVKIFHRNGNDTCILVDEANIALPAGESFEDRQNAMQALQYFVMLTKEQKQASVVFITSELGYPFRLQGCGMNLQDISNIVIVNEVPEADMLRLMMDEWGMSQDLAKEFFSYFGGNIAVCSQAGWSPVYDLNLDAAAKLIAEKNVGGVVPKRAMHFDLPDNIWNGTHEYALVPSGTLMRWKIGKELARRESM</sequence>
<dbReference type="OrthoDB" id="420677at2759"/>
<organism evidence="1 2">
    <name type="scientific">Symbiodinium pilosum</name>
    <name type="common">Dinoflagellate</name>
    <dbReference type="NCBI Taxonomy" id="2952"/>
    <lineage>
        <taxon>Eukaryota</taxon>
        <taxon>Sar</taxon>
        <taxon>Alveolata</taxon>
        <taxon>Dinophyceae</taxon>
        <taxon>Suessiales</taxon>
        <taxon>Symbiodiniaceae</taxon>
        <taxon>Symbiodinium</taxon>
    </lineage>
</organism>
<dbReference type="EMBL" id="CAJNIZ010025209">
    <property type="protein sequence ID" value="CAE7482115.1"/>
    <property type="molecule type" value="Genomic_DNA"/>
</dbReference>
<proteinExistence type="predicted"/>
<keyword evidence="2" id="KW-1185">Reference proteome</keyword>
<evidence type="ECO:0000313" key="2">
    <source>
        <dbReference type="Proteomes" id="UP000649617"/>
    </source>
</evidence>
<feature type="non-terminal residue" evidence="1">
    <location>
        <position position="1"/>
    </location>
</feature>
<name>A0A812SHW0_SYMPI</name>